<reference evidence="13" key="2">
    <citation type="submission" date="2020-05" db="UniProtKB">
        <authorList>
            <consortium name="EnsemblMetazoa"/>
        </authorList>
    </citation>
    <scope>IDENTIFICATION</scope>
    <source>
        <strain evidence="13">Epiroticus2</strain>
    </source>
</reference>
<dbReference type="VEuPathDB" id="VectorBase:AEPI008148"/>
<evidence type="ECO:0000256" key="7">
    <source>
        <dbReference type="ARBA" id="ARBA00022691"/>
    </source>
</evidence>
<dbReference type="Pfam" id="PF07757">
    <property type="entry name" value="AdoMet_MTase"/>
    <property type="match status" value="1"/>
</dbReference>
<keyword evidence="4 11" id="KW-0963">Cytoplasm</keyword>
<dbReference type="STRING" id="199890.A0A182PMH5"/>
<keyword evidence="10" id="KW-0863">Zinc-finger</keyword>
<comment type="subcellular location">
    <subcellularLocation>
        <location evidence="2 11">Cytoplasm</location>
    </subcellularLocation>
</comment>
<dbReference type="PANTHER" id="PTHR21210">
    <property type="entry name" value="TRNA (URACIL-O(2)-)-METHYLTRANSFERASE-RELATED"/>
    <property type="match status" value="1"/>
</dbReference>
<evidence type="ECO:0000259" key="12">
    <source>
        <dbReference type="PROSITE" id="PS50103"/>
    </source>
</evidence>
<feature type="domain" description="C3H1-type" evidence="12">
    <location>
        <begin position="534"/>
        <end position="563"/>
    </location>
</feature>
<evidence type="ECO:0000256" key="9">
    <source>
        <dbReference type="ARBA" id="ARBA00047957"/>
    </source>
</evidence>
<dbReference type="PANTHER" id="PTHR21210:SF0">
    <property type="entry name" value="TRNA (URACIL-O(2)-)-METHYLTRANSFERASE-RELATED"/>
    <property type="match status" value="1"/>
</dbReference>
<keyword evidence="10" id="KW-0862">Zinc</keyword>
<dbReference type="GO" id="GO:0005737">
    <property type="term" value="C:cytoplasm"/>
    <property type="evidence" value="ECO:0007669"/>
    <property type="project" value="UniProtKB-SubCell"/>
</dbReference>
<dbReference type="GO" id="GO:0030488">
    <property type="term" value="P:tRNA methylation"/>
    <property type="evidence" value="ECO:0007669"/>
    <property type="project" value="UniProtKB-UniRule"/>
</dbReference>
<dbReference type="Proteomes" id="UP000075885">
    <property type="component" value="Unassembled WGS sequence"/>
</dbReference>
<evidence type="ECO:0000256" key="1">
    <source>
        <dbReference type="ARBA" id="ARBA00002778"/>
    </source>
</evidence>
<comment type="catalytic activity">
    <reaction evidence="9 11">
        <text>uridine(44) in tRNA(Ser) + S-adenosyl-L-methionine = 2'-O-methyluridine(44) in tRNA(Ser) + S-adenosyl-L-homocysteine + H(+)</text>
        <dbReference type="Rhea" id="RHEA:43100"/>
        <dbReference type="Rhea" id="RHEA-COMP:10339"/>
        <dbReference type="Rhea" id="RHEA-COMP:10340"/>
        <dbReference type="ChEBI" id="CHEBI:15378"/>
        <dbReference type="ChEBI" id="CHEBI:57856"/>
        <dbReference type="ChEBI" id="CHEBI:59789"/>
        <dbReference type="ChEBI" id="CHEBI:65315"/>
        <dbReference type="ChEBI" id="CHEBI:74478"/>
        <dbReference type="EC" id="2.1.1.211"/>
    </reaction>
</comment>
<dbReference type="EC" id="2.1.1.211" evidence="11"/>
<comment type="function">
    <text evidence="11">Adenosyl-L-methionine (AdoMet)-dependent tRNA (uracil-O(2)-)-methyltransferase.</text>
</comment>
<evidence type="ECO:0000256" key="5">
    <source>
        <dbReference type="ARBA" id="ARBA00022603"/>
    </source>
</evidence>
<dbReference type="AlphaFoldDB" id="A0A182PMH5"/>
<dbReference type="GO" id="GO:0008270">
    <property type="term" value="F:zinc ion binding"/>
    <property type="evidence" value="ECO:0007669"/>
    <property type="project" value="UniProtKB-KW"/>
</dbReference>
<dbReference type="InterPro" id="IPR000571">
    <property type="entry name" value="Znf_CCCH"/>
</dbReference>
<accession>A0A182PMH5</accession>
<keyword evidence="6 11" id="KW-0808">Transferase</keyword>
<evidence type="ECO:0000256" key="10">
    <source>
        <dbReference type="PROSITE-ProRule" id="PRU00723"/>
    </source>
</evidence>
<comment type="similarity">
    <text evidence="3 11">Belongs to the TRM44 family.</text>
</comment>
<evidence type="ECO:0000313" key="13">
    <source>
        <dbReference type="EnsemblMetazoa" id="AEPI008148-PA"/>
    </source>
</evidence>
<keyword evidence="14" id="KW-1185">Reference proteome</keyword>
<keyword evidence="8 11" id="KW-0819">tRNA processing</keyword>
<sequence>MFDRTIAEAAIKQNGVENFWKAIDIYLFKTHVVNKKLFGVTNVLTIPYKNNSKIALEKLAAYIVEIELQDNFDDEIRKCLISHGCEVRKENTQKLSIRCKSTDTTDERSDYWLREVLLERMQRWMETSIVPTDAAGKSTVAIRSLALVDNLEQYNCVFNELKQKYGQSMVSIWPECTDPQKFVFEDIAIAAYLLMLWKKERKTKDLKMLQSFVDIGCGNGLLVYILASEGHRGYGIDLRKRKLWDMYPQTEQKIDLRVETIVPSSSSLFPDIDWIIGNHSDELSPWIPVIAARSSYKCQFFLLPCCAYEFDGRKYQRQNCALSQYGDFLNYAAEITRVCGFHVETDRLRIPSTKRTCLVGSNRTYPETEYRQQDEKVTAFINERSKVVDAKATQPLDEGNDTGSGWSASFKPRESTEKVRNCTKIDRSVVDKIVSIVFEEVLAKRRVPEEFSERSWNAGGTIGLEELVKAIPQEYLTALKAECGGLQTLLRNNHQIFRVEKGTVQLRIPSRVSDTPDAALVKKIKRVKNYKPINFKQRACWFFLNHPDGCPLVESECKFNHGS</sequence>
<evidence type="ECO:0000313" key="14">
    <source>
        <dbReference type="Proteomes" id="UP000075885"/>
    </source>
</evidence>
<dbReference type="InterPro" id="IPR011671">
    <property type="entry name" value="tRNA_uracil_MeTrfase"/>
</dbReference>
<keyword evidence="7 11" id="KW-0949">S-adenosyl-L-methionine</keyword>
<name>A0A182PMH5_9DIPT</name>
<comment type="function">
    <text evidence="1">Probable adenosyl-L-methionine (AdoMet)-dependent tRNA (uracil-O(2)-)-methyltransferase.</text>
</comment>
<reference evidence="14" key="1">
    <citation type="submission" date="2013-03" db="EMBL/GenBank/DDBJ databases">
        <title>The Genome Sequence of Anopheles epiroticus epiroticus2.</title>
        <authorList>
            <consortium name="The Broad Institute Genomics Platform"/>
            <person name="Neafsey D.E."/>
            <person name="Howell P."/>
            <person name="Walker B."/>
            <person name="Young S.K."/>
            <person name="Zeng Q."/>
            <person name="Gargeya S."/>
            <person name="Fitzgerald M."/>
            <person name="Haas B."/>
            <person name="Abouelleil A."/>
            <person name="Allen A.W."/>
            <person name="Alvarado L."/>
            <person name="Arachchi H.M."/>
            <person name="Berlin A.M."/>
            <person name="Chapman S.B."/>
            <person name="Gainer-Dewar J."/>
            <person name="Goldberg J."/>
            <person name="Griggs A."/>
            <person name="Gujja S."/>
            <person name="Hansen M."/>
            <person name="Howarth C."/>
            <person name="Imamovic A."/>
            <person name="Ireland A."/>
            <person name="Larimer J."/>
            <person name="McCowan C."/>
            <person name="Murphy C."/>
            <person name="Pearson M."/>
            <person name="Poon T.W."/>
            <person name="Priest M."/>
            <person name="Roberts A."/>
            <person name="Saif S."/>
            <person name="Shea T."/>
            <person name="Sisk P."/>
            <person name="Sykes S."/>
            <person name="Wortman J."/>
            <person name="Nusbaum C."/>
            <person name="Birren B."/>
        </authorList>
    </citation>
    <scope>NUCLEOTIDE SEQUENCE [LARGE SCALE GENOMIC DNA]</scope>
    <source>
        <strain evidence="14">Epiroticus2</strain>
    </source>
</reference>
<dbReference type="PROSITE" id="PS50103">
    <property type="entry name" value="ZF_C3H1"/>
    <property type="match status" value="1"/>
</dbReference>
<feature type="zinc finger region" description="C3H1-type" evidence="10">
    <location>
        <begin position="534"/>
        <end position="563"/>
    </location>
</feature>
<dbReference type="SUPFAM" id="SSF53335">
    <property type="entry name" value="S-adenosyl-L-methionine-dependent methyltransferases"/>
    <property type="match status" value="1"/>
</dbReference>
<evidence type="ECO:0000256" key="6">
    <source>
        <dbReference type="ARBA" id="ARBA00022679"/>
    </source>
</evidence>
<evidence type="ECO:0000256" key="8">
    <source>
        <dbReference type="ARBA" id="ARBA00022694"/>
    </source>
</evidence>
<dbReference type="GO" id="GO:0141101">
    <property type="term" value="F:tRNA(Ser) (uridine(44)-2'-O-)-methyltransferase activity"/>
    <property type="evidence" value="ECO:0007669"/>
    <property type="project" value="UniProtKB-EC"/>
</dbReference>
<organism evidence="13 14">
    <name type="scientific">Anopheles epiroticus</name>
    <dbReference type="NCBI Taxonomy" id="199890"/>
    <lineage>
        <taxon>Eukaryota</taxon>
        <taxon>Metazoa</taxon>
        <taxon>Ecdysozoa</taxon>
        <taxon>Arthropoda</taxon>
        <taxon>Hexapoda</taxon>
        <taxon>Insecta</taxon>
        <taxon>Pterygota</taxon>
        <taxon>Neoptera</taxon>
        <taxon>Endopterygota</taxon>
        <taxon>Diptera</taxon>
        <taxon>Nematocera</taxon>
        <taxon>Culicoidea</taxon>
        <taxon>Culicidae</taxon>
        <taxon>Anophelinae</taxon>
        <taxon>Anopheles</taxon>
    </lineage>
</organism>
<keyword evidence="5 11" id="KW-0489">Methyltransferase</keyword>
<keyword evidence="10" id="KW-0479">Metal-binding</keyword>
<dbReference type="EnsemblMetazoa" id="AEPI008148-RA">
    <property type="protein sequence ID" value="AEPI008148-PA"/>
    <property type="gene ID" value="AEPI008148"/>
</dbReference>
<evidence type="ECO:0000256" key="3">
    <source>
        <dbReference type="ARBA" id="ARBA00009056"/>
    </source>
</evidence>
<protein>
    <recommendedName>
        <fullName evidence="11">tRNA (uracil-O(2)-)-methyltransferase</fullName>
        <ecNumber evidence="11">2.1.1.211</ecNumber>
    </recommendedName>
</protein>
<evidence type="ECO:0000256" key="2">
    <source>
        <dbReference type="ARBA" id="ARBA00004496"/>
    </source>
</evidence>
<evidence type="ECO:0000256" key="11">
    <source>
        <dbReference type="RuleBase" id="RU368004"/>
    </source>
</evidence>
<evidence type="ECO:0000256" key="4">
    <source>
        <dbReference type="ARBA" id="ARBA00022490"/>
    </source>
</evidence>
<dbReference type="InterPro" id="IPR029063">
    <property type="entry name" value="SAM-dependent_MTases_sf"/>
</dbReference>
<proteinExistence type="inferred from homology"/>